<dbReference type="OrthoDB" id="6586890at2"/>
<dbReference type="AlphaFoldDB" id="A0A1M7Z1E7"/>
<evidence type="ECO:0000313" key="2">
    <source>
        <dbReference type="Proteomes" id="UP000184600"/>
    </source>
</evidence>
<dbReference type="RefSeq" id="WP_073586219.1">
    <property type="nucleotide sequence ID" value="NZ_AP024897.1"/>
</dbReference>
<sequence length="91" mass="10436">MSRNQDWSKSRGRELRLDAELRAIQGGPSVPQSPPFHSHDATMQSMFNRGWMSVSQCDINIYTGKAPDIHSSDPHENIRNLRCFLQSQRSH</sequence>
<dbReference type="EMBL" id="FRFG01000078">
    <property type="protein sequence ID" value="SHO58777.1"/>
    <property type="molecule type" value="Genomic_DNA"/>
</dbReference>
<protein>
    <submittedName>
        <fullName evidence="1">Uncharacterized protein</fullName>
    </submittedName>
</protein>
<accession>A0A1M7Z1E7</accession>
<proteinExistence type="predicted"/>
<evidence type="ECO:0000313" key="1">
    <source>
        <dbReference type="EMBL" id="SHO58777.1"/>
    </source>
</evidence>
<reference evidence="2" key="1">
    <citation type="submission" date="2016-12" db="EMBL/GenBank/DDBJ databases">
        <authorList>
            <person name="Rodrigo-Torres L."/>
            <person name="Arahal R.D."/>
            <person name="Lucena T."/>
        </authorList>
    </citation>
    <scope>NUCLEOTIDE SEQUENCE [LARGE SCALE GENOMIC DNA]</scope>
</reference>
<keyword evidence="2" id="KW-1185">Reference proteome</keyword>
<name>A0A1M7Z1E7_9VIBR</name>
<dbReference type="STRING" id="1117707.VQ7734_04549"/>
<dbReference type="Proteomes" id="UP000184600">
    <property type="component" value="Unassembled WGS sequence"/>
</dbReference>
<organism evidence="1 2">
    <name type="scientific">Vibrio quintilis</name>
    <dbReference type="NCBI Taxonomy" id="1117707"/>
    <lineage>
        <taxon>Bacteria</taxon>
        <taxon>Pseudomonadati</taxon>
        <taxon>Pseudomonadota</taxon>
        <taxon>Gammaproteobacteria</taxon>
        <taxon>Vibrionales</taxon>
        <taxon>Vibrionaceae</taxon>
        <taxon>Vibrio</taxon>
    </lineage>
</organism>
<gene>
    <name evidence="1" type="ORF">VQ7734_04549</name>
</gene>